<keyword evidence="1" id="KW-1133">Transmembrane helix</keyword>
<dbReference type="HOGENOM" id="CLU_508780_0_0_0"/>
<evidence type="ECO:0000256" key="1">
    <source>
        <dbReference type="SAM" id="Phobius"/>
    </source>
</evidence>
<gene>
    <name evidence="2" type="ordered locus">AciX8_4587</name>
</gene>
<feature type="transmembrane region" description="Helical" evidence="1">
    <location>
        <begin position="170"/>
        <end position="187"/>
    </location>
</feature>
<evidence type="ECO:0008006" key="4">
    <source>
        <dbReference type="Google" id="ProtNLM"/>
    </source>
</evidence>
<protein>
    <recommendedName>
        <fullName evidence="4">Glycosyltransferase RgtA/B/C/D-like domain-containing protein</fullName>
    </recommendedName>
</protein>
<feature type="transmembrane region" description="Helical" evidence="1">
    <location>
        <begin position="112"/>
        <end position="133"/>
    </location>
</feature>
<keyword evidence="1" id="KW-0472">Membrane</keyword>
<name>G8NVV4_GRAMM</name>
<feature type="transmembrane region" description="Helical" evidence="1">
    <location>
        <begin position="27"/>
        <end position="46"/>
    </location>
</feature>
<feature type="transmembrane region" description="Helical" evidence="1">
    <location>
        <begin position="348"/>
        <end position="366"/>
    </location>
</feature>
<sequence length="535" mass="57646">MSDPISRVGKLQTLRPASRETGWSREATVAVVVTLLVLLVRFWYGWHVSFCGTPDSCAYLALGESLSHHHGFLQNFLYQYQFVSLHVPTNGMEYWRPGVSLLLLLTQPFGGVTLHSSLIVTALAGVVTALAAWRIASNFTDNRGVACASFLLCLVLPPFWSGSISPDSSLYYGAFAAWFLALFSVRFRGYRSDIAALFCIAGLNFIRNDAILLLVPMAVVLWLRRRSGEPRGTSMPYVVLLVAGFFAATLPLDILNYAVTGKLFPGGASQVLYLTNLSELTSYGNPAPDIHSMLAFGISGLVKLRVVTLPLILYRALFLYIGFAIVFLAGLALRRGTRTTEELPLPEFAGGLSFALTLLGVYGLVLPAIGGFSALRSFTGLLPLAAVLIVVGIYRATDSSTMARGLVSAVILFYLTTGTMEDRREQGGLNQTGDQDRLVATYLSAHGGIAGRSLIMTNDAAQFSQTTGYAAVPVPNNGLLAIQKAIQDFRPPYVLLNTEGMPGSETVVQSILQPAGMARIPGTTVLVLTMASSRP</sequence>
<keyword evidence="3" id="KW-1185">Reference proteome</keyword>
<dbReference type="RefSeq" id="WP_014267728.1">
    <property type="nucleotide sequence ID" value="NC_016631.1"/>
</dbReference>
<dbReference type="OrthoDB" id="9869657at2"/>
<keyword evidence="1" id="KW-0812">Transmembrane</keyword>
<feature type="transmembrane region" description="Helical" evidence="1">
    <location>
        <begin position="194"/>
        <end position="223"/>
    </location>
</feature>
<dbReference type="KEGG" id="gma:AciX8_4587"/>
<dbReference type="EMBL" id="CP003130">
    <property type="protein sequence ID" value="AEU38857.1"/>
    <property type="molecule type" value="Genomic_DNA"/>
</dbReference>
<dbReference type="AlphaFoldDB" id="G8NVV4"/>
<feature type="transmembrane region" description="Helical" evidence="1">
    <location>
        <begin position="235"/>
        <end position="255"/>
    </location>
</feature>
<organism evidence="2 3">
    <name type="scientific">Granulicella mallensis (strain ATCC BAA-1857 / DSM 23137 / MP5ACTX8)</name>
    <dbReference type="NCBI Taxonomy" id="682795"/>
    <lineage>
        <taxon>Bacteria</taxon>
        <taxon>Pseudomonadati</taxon>
        <taxon>Acidobacteriota</taxon>
        <taxon>Terriglobia</taxon>
        <taxon>Terriglobales</taxon>
        <taxon>Acidobacteriaceae</taxon>
        <taxon>Granulicella</taxon>
    </lineage>
</organism>
<evidence type="ECO:0000313" key="3">
    <source>
        <dbReference type="Proteomes" id="UP000007113"/>
    </source>
</evidence>
<evidence type="ECO:0000313" key="2">
    <source>
        <dbReference type="EMBL" id="AEU38857.1"/>
    </source>
</evidence>
<reference evidence="2 3" key="1">
    <citation type="submission" date="2011-11" db="EMBL/GenBank/DDBJ databases">
        <title>Complete sequence of Granulicella mallensis MP5ACTX8.</title>
        <authorList>
            <consortium name="US DOE Joint Genome Institute"/>
            <person name="Lucas S."/>
            <person name="Copeland A."/>
            <person name="Lapidus A."/>
            <person name="Cheng J.-F."/>
            <person name="Goodwin L."/>
            <person name="Pitluck S."/>
            <person name="Peters L."/>
            <person name="Lu M."/>
            <person name="Detter J.C."/>
            <person name="Han C."/>
            <person name="Tapia R."/>
            <person name="Land M."/>
            <person name="Hauser L."/>
            <person name="Kyrpides N."/>
            <person name="Ivanova N."/>
            <person name="Mikhailova N."/>
            <person name="Pagani I."/>
            <person name="Rawat S."/>
            <person name="Mannisto M."/>
            <person name="Haggblom M."/>
            <person name="Woyke T."/>
        </authorList>
    </citation>
    <scope>NUCLEOTIDE SEQUENCE [LARGE SCALE GENOMIC DNA]</scope>
    <source>
        <strain evidence="3">ATCC BAA-1857 / DSM 23137 / MP5ACTX8</strain>
    </source>
</reference>
<dbReference type="Proteomes" id="UP000007113">
    <property type="component" value="Chromosome"/>
</dbReference>
<proteinExistence type="predicted"/>
<feature type="transmembrane region" description="Helical" evidence="1">
    <location>
        <begin position="312"/>
        <end position="333"/>
    </location>
</feature>
<feature type="transmembrane region" description="Helical" evidence="1">
    <location>
        <begin position="378"/>
        <end position="396"/>
    </location>
</feature>
<accession>G8NVV4</accession>
<dbReference type="eggNOG" id="COG1807">
    <property type="taxonomic scope" value="Bacteria"/>
</dbReference>
<feature type="transmembrane region" description="Helical" evidence="1">
    <location>
        <begin position="145"/>
        <end position="164"/>
    </location>
</feature>
<feature type="transmembrane region" description="Helical" evidence="1">
    <location>
        <begin position="402"/>
        <end position="420"/>
    </location>
</feature>